<dbReference type="OrthoDB" id="430354at2759"/>
<accession>A0A9W6TWC5</accession>
<comment type="similarity">
    <text evidence="3">Belongs to the MNN1/MNT family.</text>
</comment>
<evidence type="ECO:0000313" key="13">
    <source>
        <dbReference type="EMBL" id="GMF20816.1"/>
    </source>
</evidence>
<dbReference type="InterPro" id="IPR022751">
    <property type="entry name" value="Alpha_mannosyltransferase"/>
</dbReference>
<evidence type="ECO:0000256" key="12">
    <source>
        <dbReference type="SAM" id="Phobius"/>
    </source>
</evidence>
<feature type="compositionally biased region" description="Polar residues" evidence="11">
    <location>
        <begin position="82"/>
        <end position="100"/>
    </location>
</feature>
<dbReference type="InterPro" id="IPR029044">
    <property type="entry name" value="Nucleotide-diphossugar_trans"/>
</dbReference>
<dbReference type="PANTHER" id="PTHR31646">
    <property type="entry name" value="ALPHA-1,2-MANNOSYLTRANSFERASE MNN2"/>
    <property type="match status" value="1"/>
</dbReference>
<protein>
    <submittedName>
        <fullName evidence="13">Unnamed protein product</fullName>
    </submittedName>
</protein>
<name>A0A9W6TWC5_9STRA</name>
<evidence type="ECO:0000256" key="3">
    <source>
        <dbReference type="ARBA" id="ARBA00009105"/>
    </source>
</evidence>
<keyword evidence="7 12" id="KW-1133">Transmembrane helix</keyword>
<feature type="region of interest" description="Disordered" evidence="11">
    <location>
        <begin position="82"/>
        <end position="113"/>
    </location>
</feature>
<evidence type="ECO:0000256" key="1">
    <source>
        <dbReference type="ARBA" id="ARBA00004394"/>
    </source>
</evidence>
<evidence type="ECO:0000256" key="6">
    <source>
        <dbReference type="ARBA" id="ARBA00022968"/>
    </source>
</evidence>
<comment type="subcellular location">
    <subcellularLocation>
        <location evidence="10">Endomembrane system</location>
        <topology evidence="10">Single-pass membrane protein</topology>
    </subcellularLocation>
    <subcellularLocation>
        <location evidence="1">Golgi apparatus membrane</location>
    </subcellularLocation>
    <subcellularLocation>
        <location evidence="2">Membrane</location>
        <topology evidence="2">Single-pass type II membrane protein</topology>
    </subcellularLocation>
</comment>
<reference evidence="13" key="1">
    <citation type="submission" date="2023-04" db="EMBL/GenBank/DDBJ databases">
        <title>Phytophthora fragariaefolia NBRC 109709.</title>
        <authorList>
            <person name="Ichikawa N."/>
            <person name="Sato H."/>
            <person name="Tonouchi N."/>
        </authorList>
    </citation>
    <scope>NUCLEOTIDE SEQUENCE</scope>
    <source>
        <strain evidence="13">NBRC 109709</strain>
    </source>
</reference>
<keyword evidence="9 12" id="KW-0472">Membrane</keyword>
<evidence type="ECO:0000256" key="9">
    <source>
        <dbReference type="ARBA" id="ARBA00023136"/>
    </source>
</evidence>
<evidence type="ECO:0000256" key="8">
    <source>
        <dbReference type="ARBA" id="ARBA00023034"/>
    </source>
</evidence>
<organism evidence="13 14">
    <name type="scientific">Phytophthora fragariaefolia</name>
    <dbReference type="NCBI Taxonomy" id="1490495"/>
    <lineage>
        <taxon>Eukaryota</taxon>
        <taxon>Sar</taxon>
        <taxon>Stramenopiles</taxon>
        <taxon>Oomycota</taxon>
        <taxon>Peronosporomycetes</taxon>
        <taxon>Peronosporales</taxon>
        <taxon>Peronosporaceae</taxon>
        <taxon>Phytophthora</taxon>
    </lineage>
</organism>
<keyword evidence="14" id="KW-1185">Reference proteome</keyword>
<dbReference type="PANTHER" id="PTHR31646:SF1">
    <property type="entry name" value="ALPHA-1,2-MANNOSYLTRANSFERASE MNN2"/>
    <property type="match status" value="1"/>
</dbReference>
<dbReference type="GO" id="GO:0000026">
    <property type="term" value="F:alpha-1,2-mannosyltransferase activity"/>
    <property type="evidence" value="ECO:0007669"/>
    <property type="project" value="TreeGrafter"/>
</dbReference>
<dbReference type="AlphaFoldDB" id="A0A9W6TWC5"/>
<feature type="transmembrane region" description="Helical" evidence="12">
    <location>
        <begin position="20"/>
        <end position="39"/>
    </location>
</feature>
<dbReference type="GO" id="GO:0046354">
    <property type="term" value="P:mannan biosynthetic process"/>
    <property type="evidence" value="ECO:0007669"/>
    <property type="project" value="TreeGrafter"/>
</dbReference>
<evidence type="ECO:0000256" key="4">
    <source>
        <dbReference type="ARBA" id="ARBA00022679"/>
    </source>
</evidence>
<dbReference type="Proteomes" id="UP001165121">
    <property type="component" value="Unassembled WGS sequence"/>
</dbReference>
<evidence type="ECO:0000313" key="14">
    <source>
        <dbReference type="Proteomes" id="UP001165121"/>
    </source>
</evidence>
<evidence type="ECO:0000256" key="11">
    <source>
        <dbReference type="SAM" id="MobiDB-lite"/>
    </source>
</evidence>
<dbReference type="Pfam" id="PF11051">
    <property type="entry name" value="Mannosyl_trans3"/>
    <property type="match status" value="1"/>
</dbReference>
<keyword evidence="8" id="KW-0333">Golgi apparatus</keyword>
<evidence type="ECO:0000256" key="5">
    <source>
        <dbReference type="ARBA" id="ARBA00022692"/>
    </source>
</evidence>
<dbReference type="GO" id="GO:0000139">
    <property type="term" value="C:Golgi membrane"/>
    <property type="evidence" value="ECO:0007669"/>
    <property type="project" value="UniProtKB-SubCell"/>
</dbReference>
<dbReference type="EMBL" id="BSXT01000208">
    <property type="protein sequence ID" value="GMF20816.1"/>
    <property type="molecule type" value="Genomic_DNA"/>
</dbReference>
<comment type="caution">
    <text evidence="13">The sequence shown here is derived from an EMBL/GenBank/DDBJ whole genome shotgun (WGS) entry which is preliminary data.</text>
</comment>
<dbReference type="SUPFAM" id="SSF53448">
    <property type="entry name" value="Nucleotide-diphospho-sugar transferases"/>
    <property type="match status" value="1"/>
</dbReference>
<keyword evidence="5 12" id="KW-0812">Transmembrane</keyword>
<sequence length="631" mass="71329">MVGRHGQQGPRRVTPPLQRWLNRVIMFSIGLYGLVLFNFRPDQQNQSRFLHSITHRTLKGAIDRDYSIEAIQLLHVNMNHDSMTPSLKETNTASTASGKSVSEHTETNDINSWNTFSSSDTMAGFSTDIYAKVQAEAESHAQAVLLLSPGDTKKRSLKCIGWRNTGGCSPDGPREPNKDLSCNELVPNSASGYCEVEDTTSGKRFRVMRRSCNILRNRVPFRCVNAPAFARFRAQAQEALYYASTSNFKLPNTLASGQPSRDGIVMVIYPKLIPSAYATIRALREIFACSLPIEIWFRPDEMDLVPGALDPLQNLAKHTPFGSISFHPITDPAAKRFVAKIYAIYNSFFDRVLFLDADNVPVLDPSFLFNSPEFVETGALFWPDFWHPTATMFGLHSKSLVWELLDTPFVDMFEQESGQLVVDRRRHAAPLELVMFYATHNPNFLVHYKLAWGDKDLFRLAWLKLNASFHMISTPPAMAGIVTNTSAFCGMTMVQHDAEGNILFLHRNKHKLTGTRKLDISFEEDLELEQNDASGSFDFAQSFQDGETGVLPDPAIWKYLMSFDKGWDRDYYVIQAFTAPLEFSNKQKCFGRRSLSKSPQFRVQEFVDLKFGDLEADLRFFAKEAAIALRG</sequence>
<keyword evidence="6" id="KW-0735">Signal-anchor</keyword>
<keyword evidence="4" id="KW-0808">Transferase</keyword>
<evidence type="ECO:0000256" key="7">
    <source>
        <dbReference type="ARBA" id="ARBA00022989"/>
    </source>
</evidence>
<evidence type="ECO:0000256" key="10">
    <source>
        <dbReference type="ARBA" id="ARBA00037847"/>
    </source>
</evidence>
<gene>
    <name evidence="13" type="ORF">Pfra01_000258600</name>
</gene>
<evidence type="ECO:0000256" key="2">
    <source>
        <dbReference type="ARBA" id="ARBA00004606"/>
    </source>
</evidence>
<proteinExistence type="inferred from homology"/>